<comment type="caution">
    <text evidence="2">The sequence shown here is derived from an EMBL/GenBank/DDBJ whole genome shotgun (WGS) entry which is preliminary data.</text>
</comment>
<dbReference type="Pfam" id="PF06985">
    <property type="entry name" value="HET"/>
    <property type="match status" value="1"/>
</dbReference>
<dbReference type="PANTHER" id="PTHR10622:SF10">
    <property type="entry name" value="HET DOMAIN-CONTAINING PROTEIN"/>
    <property type="match status" value="1"/>
</dbReference>
<protein>
    <recommendedName>
        <fullName evidence="1">Heterokaryon incompatibility domain-containing protein</fullName>
    </recommendedName>
</protein>
<dbReference type="OrthoDB" id="674604at2759"/>
<dbReference type="AlphaFoldDB" id="A0A8H3EYB1"/>
<dbReference type="Proteomes" id="UP000664521">
    <property type="component" value="Unassembled WGS sequence"/>
</dbReference>
<evidence type="ECO:0000259" key="1">
    <source>
        <dbReference type="Pfam" id="PF06985"/>
    </source>
</evidence>
<accession>A0A8H3EYB1</accession>
<sequence length="634" mass="71992">MRFLNTNTLRFEEVADSSLSEEQNKYAILSHRWGATQDEISFTNINEAQDISQKKGFAKMKGFCDVAASLGYRYGWDDTCCINKGDASELSEAINSMYRWYHGSSVCIVYLEDVPEKSMMDSAWFDRGWTLQELIAPAAAEFYDRDWNLIQSKNHLLAELCSKTGIPEDVLTGRASPSHCSIAQRMSWAAKRETTRVEDRAYSLLGIFDVAMPQIYGEREKAFLRLQRAIAQQSKDESIFAWSMGLEKDENAYTGLFAPSPRSYLRCSDVTVTRGSTGFAETNGELSITLMTSPHSMNSFYAVLNCTYTANPDSRIAILLSRLSIENEYLRAKKSLADGKKLIALSELEKFVKRPIRVPLQPTELPPNIFYGFWLRTLKPPGHTEWQPRILSRSDRAEADRVCLRETEWGTAGIVHFERAMESDGKESDGNHDVHEREWSKICWIQLGFDGDFNPMLLIANYKNRKRWINPRKQNWGVIPNPEWFEEAARSSPTSHIRKSIFDDRWISGEAGVPSRAHRWHSGVSILKVDRLKGVSGSLSALNLGISVKLLPNFSPKVSAMENMEQKIWVVDITDTQGRDPERDTREVDNALSREEFHACIGCLCSGHEQPHPLESERYAANQIVKVLDASDLI</sequence>
<dbReference type="EMBL" id="CAJPDS010000015">
    <property type="protein sequence ID" value="CAF9914866.1"/>
    <property type="molecule type" value="Genomic_DNA"/>
</dbReference>
<dbReference type="InterPro" id="IPR010730">
    <property type="entry name" value="HET"/>
</dbReference>
<evidence type="ECO:0000313" key="2">
    <source>
        <dbReference type="EMBL" id="CAF9914866.1"/>
    </source>
</evidence>
<reference evidence="2" key="1">
    <citation type="submission" date="2021-03" db="EMBL/GenBank/DDBJ databases">
        <authorList>
            <person name="Tagirdzhanova G."/>
        </authorList>
    </citation>
    <scope>NUCLEOTIDE SEQUENCE</scope>
</reference>
<keyword evidence="3" id="KW-1185">Reference proteome</keyword>
<gene>
    <name evidence="2" type="ORF">HETSPECPRED_002224</name>
</gene>
<proteinExistence type="predicted"/>
<name>A0A8H3EYB1_9LECA</name>
<feature type="domain" description="Heterokaryon incompatibility" evidence="1">
    <location>
        <begin position="26"/>
        <end position="114"/>
    </location>
</feature>
<evidence type="ECO:0000313" key="3">
    <source>
        <dbReference type="Proteomes" id="UP000664521"/>
    </source>
</evidence>
<organism evidence="2 3">
    <name type="scientific">Heterodermia speciosa</name>
    <dbReference type="NCBI Taxonomy" id="116794"/>
    <lineage>
        <taxon>Eukaryota</taxon>
        <taxon>Fungi</taxon>
        <taxon>Dikarya</taxon>
        <taxon>Ascomycota</taxon>
        <taxon>Pezizomycotina</taxon>
        <taxon>Lecanoromycetes</taxon>
        <taxon>OSLEUM clade</taxon>
        <taxon>Lecanoromycetidae</taxon>
        <taxon>Caliciales</taxon>
        <taxon>Physciaceae</taxon>
        <taxon>Heterodermia</taxon>
    </lineage>
</organism>
<dbReference type="PANTHER" id="PTHR10622">
    <property type="entry name" value="HET DOMAIN-CONTAINING PROTEIN"/>
    <property type="match status" value="1"/>
</dbReference>